<proteinExistence type="predicted"/>
<feature type="transmembrane region" description="Helical" evidence="1">
    <location>
        <begin position="318"/>
        <end position="343"/>
    </location>
</feature>
<dbReference type="Proteomes" id="UP000000845">
    <property type="component" value="Chromosome"/>
</dbReference>
<organism evidence="2 3">
    <name type="scientific">Sebaldella termitidis (strain ATCC 33386 / NCTC 11300)</name>
    <dbReference type="NCBI Taxonomy" id="526218"/>
    <lineage>
        <taxon>Bacteria</taxon>
        <taxon>Fusobacteriati</taxon>
        <taxon>Fusobacteriota</taxon>
        <taxon>Fusobacteriia</taxon>
        <taxon>Fusobacteriales</taxon>
        <taxon>Leptotrichiaceae</taxon>
        <taxon>Sebaldella</taxon>
    </lineage>
</organism>
<accession>D1AR20</accession>
<reference evidence="3" key="1">
    <citation type="submission" date="2009-09" db="EMBL/GenBank/DDBJ databases">
        <title>The complete chromosome of Sebaldella termitidis ATCC 33386.</title>
        <authorList>
            <consortium name="US DOE Joint Genome Institute (JGI-PGF)"/>
            <person name="Lucas S."/>
            <person name="Copeland A."/>
            <person name="Lapidus A."/>
            <person name="Glavina del Rio T."/>
            <person name="Dalin E."/>
            <person name="Tice H."/>
            <person name="Bruce D."/>
            <person name="Goodwin L."/>
            <person name="Pitluck S."/>
            <person name="Kyrpides N."/>
            <person name="Mavromatis K."/>
            <person name="Ivanova N."/>
            <person name="Mikhailova N."/>
            <person name="Sims D."/>
            <person name="Meincke L."/>
            <person name="Brettin T."/>
            <person name="Detter J.C."/>
            <person name="Han C."/>
            <person name="Larimer F."/>
            <person name="Land M."/>
            <person name="Hauser L."/>
            <person name="Markowitz V."/>
            <person name="Cheng J.F."/>
            <person name="Hugenholtz P."/>
            <person name="Woyke T."/>
            <person name="Wu D."/>
            <person name="Eisen J.A."/>
        </authorList>
    </citation>
    <scope>NUCLEOTIDE SEQUENCE [LARGE SCALE GENOMIC DNA]</scope>
    <source>
        <strain evidence="3">ATCC 33386 / NCTC 11300</strain>
    </source>
</reference>
<evidence type="ECO:0000313" key="3">
    <source>
        <dbReference type="Proteomes" id="UP000000845"/>
    </source>
</evidence>
<dbReference type="EMBL" id="CP001739">
    <property type="protein sequence ID" value="ACZ07708.1"/>
    <property type="molecule type" value="Genomic_DNA"/>
</dbReference>
<keyword evidence="1" id="KW-0812">Transmembrane</keyword>
<dbReference type="HOGENOM" id="CLU_785015_0_0_0"/>
<dbReference type="AlphaFoldDB" id="D1AR20"/>
<dbReference type="STRING" id="526218.Sterm_0836"/>
<evidence type="ECO:0000256" key="1">
    <source>
        <dbReference type="SAM" id="Phobius"/>
    </source>
</evidence>
<dbReference type="KEGG" id="str:Sterm_0836"/>
<evidence type="ECO:0000313" key="2">
    <source>
        <dbReference type="EMBL" id="ACZ07708.1"/>
    </source>
</evidence>
<keyword evidence="3" id="KW-1185">Reference proteome</keyword>
<dbReference type="eggNOG" id="ENOG5033BIE">
    <property type="taxonomic scope" value="Bacteria"/>
</dbReference>
<name>D1AR20_SEBTE</name>
<dbReference type="RefSeq" id="WP_012860304.1">
    <property type="nucleotide sequence ID" value="NC_013517.1"/>
</dbReference>
<keyword evidence="1" id="KW-1133">Transmembrane helix</keyword>
<keyword evidence="1" id="KW-0472">Membrane</keyword>
<protein>
    <submittedName>
        <fullName evidence="2">Uncharacterized protein</fullName>
    </submittedName>
</protein>
<sequence length="353" mass="41652">MVIGSLILLVLFCIFAWYSKEHTILDVIILGILFLIISGFVSCIDRSIQTYDEEIWSGYAYDVKHIEEWDQWIPPQRICTRSGKTTKCTTRPGYWVHHSAENYIYTTDGGKIKVNWSLDGKVKLNDRFPNKKEELIKLWPLGTTTASKHEYKNLLKASSSLYKFDGNVKDYKLPEYPNEFKSYVKINRLIGDFENHVELNNKIMKINTNLNIRDKKQVNFILVKFDNVTNDHLYALRDYWKNGKKNDYIIALNMNGDYVQDMLIISWTEAEILNTKITTMTLHKRLDMKNFDKYLENVEYLIKENFVRKEMKDYEEYIVIETSLTSKIICFVLEILIIIGFIICPVKKMMDNY</sequence>
<gene>
    <name evidence="2" type="ordered locus">Sterm_0836</name>
</gene>
<reference evidence="2 3" key="2">
    <citation type="journal article" date="2010" name="Stand. Genomic Sci.">
        <title>Complete genome sequence of Sebaldella termitidis type strain (NCTC 11300).</title>
        <authorList>
            <person name="Harmon-Smith M."/>
            <person name="Celia L."/>
            <person name="Chertkov O."/>
            <person name="Lapidus A."/>
            <person name="Copeland A."/>
            <person name="Glavina Del Rio T."/>
            <person name="Nolan M."/>
            <person name="Lucas S."/>
            <person name="Tice H."/>
            <person name="Cheng J.F."/>
            <person name="Han C."/>
            <person name="Detter J.C."/>
            <person name="Bruce D."/>
            <person name="Goodwin L."/>
            <person name="Pitluck S."/>
            <person name="Pati A."/>
            <person name="Liolios K."/>
            <person name="Ivanova N."/>
            <person name="Mavromatis K."/>
            <person name="Mikhailova N."/>
            <person name="Chen A."/>
            <person name="Palaniappan K."/>
            <person name="Land M."/>
            <person name="Hauser L."/>
            <person name="Chang Y.J."/>
            <person name="Jeffries C.D."/>
            <person name="Brettin T."/>
            <person name="Goker M."/>
            <person name="Beck B."/>
            <person name="Bristow J."/>
            <person name="Eisen J.A."/>
            <person name="Markowitz V."/>
            <person name="Hugenholtz P."/>
            <person name="Kyrpides N.C."/>
            <person name="Klenk H.P."/>
            <person name="Chen F."/>
        </authorList>
    </citation>
    <scope>NUCLEOTIDE SEQUENCE [LARGE SCALE GENOMIC DNA]</scope>
    <source>
        <strain evidence="3">ATCC 33386 / NCTC 11300</strain>
    </source>
</reference>
<feature type="transmembrane region" description="Helical" evidence="1">
    <location>
        <begin position="26"/>
        <end position="44"/>
    </location>
</feature>